<feature type="domain" description="N-acetyltransferase" evidence="3">
    <location>
        <begin position="1"/>
        <end position="163"/>
    </location>
</feature>
<keyword evidence="6" id="KW-1185">Reference proteome</keyword>
<dbReference type="EMBL" id="UHEN01000001">
    <property type="protein sequence ID" value="SUN08499.1"/>
    <property type="molecule type" value="Genomic_DNA"/>
</dbReference>
<dbReference type="CDD" id="cd04301">
    <property type="entry name" value="NAT_SF"/>
    <property type="match status" value="1"/>
</dbReference>
<evidence type="ECO:0000256" key="2">
    <source>
        <dbReference type="ARBA" id="ARBA00023315"/>
    </source>
</evidence>
<protein>
    <submittedName>
        <fullName evidence="4">GNAT family N-acetyltransferase</fullName>
    </submittedName>
    <submittedName>
        <fullName evidence="5">Histone acetyltransferase HPA2-like acetyltransferase</fullName>
    </submittedName>
</protein>
<organism evidence="4 6">
    <name type="scientific">Streptococcus acidominimus</name>
    <dbReference type="NCBI Taxonomy" id="1326"/>
    <lineage>
        <taxon>Bacteria</taxon>
        <taxon>Bacillati</taxon>
        <taxon>Bacillota</taxon>
        <taxon>Bacilli</taxon>
        <taxon>Lactobacillales</taxon>
        <taxon>Streptococcaceae</taxon>
        <taxon>Streptococcus</taxon>
    </lineage>
</organism>
<dbReference type="AlphaFoldDB" id="A0A1Q8EDX2"/>
<reference evidence="4" key="1">
    <citation type="submission" date="2016-12" db="EMBL/GenBank/DDBJ databases">
        <authorList>
            <person name="Song W.-J."/>
            <person name="Kurnit D.M."/>
        </authorList>
    </citation>
    <scope>NUCLEOTIDE SEQUENCE [LARGE SCALE GENOMIC DNA]</scope>
    <source>
        <strain evidence="4">ATCC 51725</strain>
    </source>
</reference>
<dbReference type="InterPro" id="IPR051635">
    <property type="entry name" value="SNAT-like"/>
</dbReference>
<evidence type="ECO:0000259" key="3">
    <source>
        <dbReference type="PROSITE" id="PS51186"/>
    </source>
</evidence>
<evidence type="ECO:0000313" key="6">
    <source>
        <dbReference type="Proteomes" id="UP000186437"/>
    </source>
</evidence>
<reference evidence="6" key="2">
    <citation type="submission" date="2016-12" db="EMBL/GenBank/DDBJ databases">
        <authorList>
            <person name="Gulvik C.A."/>
        </authorList>
    </citation>
    <scope>NUCLEOTIDE SEQUENCE [LARGE SCALE GENOMIC DNA]</scope>
    <source>
        <strain evidence="6">ATCC 51725</strain>
    </source>
</reference>
<proteinExistence type="predicted"/>
<reference evidence="5 7" key="3">
    <citation type="submission" date="2018-06" db="EMBL/GenBank/DDBJ databases">
        <authorList>
            <consortium name="Pathogen Informatics"/>
            <person name="Doyle S."/>
        </authorList>
    </citation>
    <scope>NUCLEOTIDE SEQUENCE [LARGE SCALE GENOMIC DNA]</scope>
    <source>
        <strain evidence="5 7">NCTC12957</strain>
    </source>
</reference>
<evidence type="ECO:0000313" key="7">
    <source>
        <dbReference type="Proteomes" id="UP000255213"/>
    </source>
</evidence>
<dbReference type="RefSeq" id="WP_075098986.1">
    <property type="nucleotide sequence ID" value="NZ_MSJL01000014.1"/>
</dbReference>
<evidence type="ECO:0000313" key="5">
    <source>
        <dbReference type="EMBL" id="SUN08499.1"/>
    </source>
</evidence>
<dbReference type="SUPFAM" id="SSF55729">
    <property type="entry name" value="Acyl-CoA N-acyltransferases (Nat)"/>
    <property type="match status" value="1"/>
</dbReference>
<sequence length="163" mass="18529">MQIRYVRPTDLNEIHTIEQANFSPEEQIAKKVLAFYVEHEAKTCLVMEDEGVIVGYLLALPTEHARVTDDLFERSKPRPSGSPLPYLAILSLSVAEAYKRQGVGTLLLAAIKELAVQGAYQGISLTCKDYMITYYSMYQFEDLGISESQFGGKIWYDMYWKCP</sequence>
<dbReference type="PROSITE" id="PS51186">
    <property type="entry name" value="GNAT"/>
    <property type="match status" value="1"/>
</dbReference>
<keyword evidence="1 4" id="KW-0808">Transferase</keyword>
<dbReference type="InterPro" id="IPR000182">
    <property type="entry name" value="GNAT_dom"/>
</dbReference>
<dbReference type="EMBL" id="MSJL01000014">
    <property type="protein sequence ID" value="OLF50004.1"/>
    <property type="molecule type" value="Genomic_DNA"/>
</dbReference>
<dbReference type="InterPro" id="IPR016181">
    <property type="entry name" value="Acyl_CoA_acyltransferase"/>
</dbReference>
<dbReference type="Pfam" id="PF00583">
    <property type="entry name" value="Acetyltransf_1"/>
    <property type="match status" value="1"/>
</dbReference>
<accession>A0A1Q8EDX2</accession>
<name>A0A1Q8EDX2_STRAI</name>
<evidence type="ECO:0000313" key="4">
    <source>
        <dbReference type="EMBL" id="OLF50004.1"/>
    </source>
</evidence>
<dbReference type="Proteomes" id="UP000255213">
    <property type="component" value="Unassembled WGS sequence"/>
</dbReference>
<gene>
    <name evidence="4" type="ORF">BU200_04230</name>
    <name evidence="5" type="ORF">NCTC12957_02097</name>
</gene>
<evidence type="ECO:0000256" key="1">
    <source>
        <dbReference type="ARBA" id="ARBA00022679"/>
    </source>
</evidence>
<dbReference type="GO" id="GO:0008080">
    <property type="term" value="F:N-acetyltransferase activity"/>
    <property type="evidence" value="ECO:0007669"/>
    <property type="project" value="UniProtKB-ARBA"/>
</dbReference>
<dbReference type="Gene3D" id="3.40.630.30">
    <property type="match status" value="1"/>
</dbReference>
<dbReference type="PANTHER" id="PTHR10908:SF0">
    <property type="entry name" value="SEROTONIN N-ACETYLTRANSFERASE"/>
    <property type="match status" value="1"/>
</dbReference>
<dbReference type="PANTHER" id="PTHR10908">
    <property type="entry name" value="SEROTONIN N-ACETYLTRANSFERASE"/>
    <property type="match status" value="1"/>
</dbReference>
<dbReference type="Proteomes" id="UP000186437">
    <property type="component" value="Unassembled WGS sequence"/>
</dbReference>
<keyword evidence="2" id="KW-0012">Acyltransferase</keyword>
<dbReference type="OrthoDB" id="9800962at2"/>